<sequence length="102" mass="11486">MKTQATLEIEQILQEKRDRILELAAKHGACNVRVFGSVVRGEANANSDVDFLIDLGEKLSPWFPVGLIHDLEELLGHKVDVVTEKSLHSFIRDRVLQEAKPL</sequence>
<keyword evidence="5" id="KW-0479">Metal-binding</keyword>
<evidence type="ECO:0000256" key="5">
    <source>
        <dbReference type="ARBA" id="ARBA00022723"/>
    </source>
</evidence>
<name>B8HMG8_CYAP4</name>
<proteinExistence type="inferred from homology"/>
<keyword evidence="8" id="KW-0460">Magnesium</keyword>
<dbReference type="eggNOG" id="COG1669">
    <property type="taxonomic scope" value="Bacteria"/>
</dbReference>
<keyword evidence="2" id="KW-1277">Toxin-antitoxin system</keyword>
<dbReference type="GO" id="GO:0016779">
    <property type="term" value="F:nucleotidyltransferase activity"/>
    <property type="evidence" value="ECO:0007669"/>
    <property type="project" value="UniProtKB-KW"/>
</dbReference>
<evidence type="ECO:0000256" key="8">
    <source>
        <dbReference type="ARBA" id="ARBA00022842"/>
    </source>
</evidence>
<evidence type="ECO:0000256" key="6">
    <source>
        <dbReference type="ARBA" id="ARBA00022741"/>
    </source>
</evidence>
<dbReference type="HOGENOM" id="CLU_130257_10_2_3"/>
<evidence type="ECO:0000256" key="4">
    <source>
        <dbReference type="ARBA" id="ARBA00022695"/>
    </source>
</evidence>
<dbReference type="PANTHER" id="PTHR33571:SF12">
    <property type="entry name" value="BSL3053 PROTEIN"/>
    <property type="match status" value="1"/>
</dbReference>
<dbReference type="STRING" id="395961.Cyan7425_1203"/>
<dbReference type="InterPro" id="IPR002934">
    <property type="entry name" value="Polymerase_NTP_transf_dom"/>
</dbReference>
<keyword evidence="4" id="KW-0548">Nucleotidyltransferase</keyword>
<dbReference type="InterPro" id="IPR052038">
    <property type="entry name" value="Type-VII_TA_antitoxin"/>
</dbReference>
<dbReference type="AlphaFoldDB" id="B8HMG8"/>
<dbReference type="SUPFAM" id="SSF81301">
    <property type="entry name" value="Nucleotidyltransferase"/>
    <property type="match status" value="1"/>
</dbReference>
<dbReference type="Pfam" id="PF01909">
    <property type="entry name" value="NTP_transf_2"/>
    <property type="match status" value="1"/>
</dbReference>
<dbReference type="PANTHER" id="PTHR33571">
    <property type="entry name" value="SSL8005 PROTEIN"/>
    <property type="match status" value="1"/>
</dbReference>
<keyword evidence="3" id="KW-0808">Transferase</keyword>
<dbReference type="EMBL" id="CP001344">
    <property type="protein sequence ID" value="ACL43583.1"/>
    <property type="molecule type" value="Genomic_DNA"/>
</dbReference>
<evidence type="ECO:0000256" key="3">
    <source>
        <dbReference type="ARBA" id="ARBA00022679"/>
    </source>
</evidence>
<dbReference type="Gene3D" id="3.30.460.10">
    <property type="entry name" value="Beta Polymerase, domain 2"/>
    <property type="match status" value="1"/>
</dbReference>
<dbReference type="InterPro" id="IPR043519">
    <property type="entry name" value="NT_sf"/>
</dbReference>
<evidence type="ECO:0000313" key="11">
    <source>
        <dbReference type="EMBL" id="ACL43583.1"/>
    </source>
</evidence>
<keyword evidence="6" id="KW-0547">Nucleotide-binding</keyword>
<dbReference type="GO" id="GO:0005524">
    <property type="term" value="F:ATP binding"/>
    <property type="evidence" value="ECO:0007669"/>
    <property type="project" value="UniProtKB-KW"/>
</dbReference>
<evidence type="ECO:0000256" key="7">
    <source>
        <dbReference type="ARBA" id="ARBA00022840"/>
    </source>
</evidence>
<keyword evidence="7" id="KW-0067">ATP-binding</keyword>
<reference evidence="11" key="1">
    <citation type="submission" date="2009-01" db="EMBL/GenBank/DDBJ databases">
        <title>Complete sequence of chromosome Cyanothece sp. PCC 7425.</title>
        <authorList>
            <consortium name="US DOE Joint Genome Institute"/>
            <person name="Lucas S."/>
            <person name="Copeland A."/>
            <person name="Lapidus A."/>
            <person name="Glavina del Rio T."/>
            <person name="Dalin E."/>
            <person name="Tice H."/>
            <person name="Bruce D."/>
            <person name="Goodwin L."/>
            <person name="Pitluck S."/>
            <person name="Sims D."/>
            <person name="Meineke L."/>
            <person name="Brettin T."/>
            <person name="Detter J.C."/>
            <person name="Han C."/>
            <person name="Larimer F."/>
            <person name="Land M."/>
            <person name="Hauser L."/>
            <person name="Kyrpides N."/>
            <person name="Ovchinnikova G."/>
            <person name="Liberton M."/>
            <person name="Stoeckel J."/>
            <person name="Banerjee A."/>
            <person name="Singh A."/>
            <person name="Page L."/>
            <person name="Sato H."/>
            <person name="Zhao L."/>
            <person name="Sherman L."/>
            <person name="Pakrasi H."/>
            <person name="Richardson P."/>
        </authorList>
    </citation>
    <scope>NUCLEOTIDE SEQUENCE</scope>
    <source>
        <strain evidence="11">PCC 7425</strain>
    </source>
</reference>
<organism evidence="11">
    <name type="scientific">Cyanothece sp. (strain PCC 7425 / ATCC 29141)</name>
    <dbReference type="NCBI Taxonomy" id="395961"/>
    <lineage>
        <taxon>Bacteria</taxon>
        <taxon>Bacillati</taxon>
        <taxon>Cyanobacteriota</taxon>
        <taxon>Cyanophyceae</taxon>
        <taxon>Gomontiellales</taxon>
        <taxon>Cyanothecaceae</taxon>
        <taxon>Cyanothece</taxon>
    </lineage>
</organism>
<evidence type="ECO:0000256" key="2">
    <source>
        <dbReference type="ARBA" id="ARBA00022649"/>
    </source>
</evidence>
<comment type="cofactor">
    <cofactor evidence="1">
        <name>Mg(2+)</name>
        <dbReference type="ChEBI" id="CHEBI:18420"/>
    </cofactor>
</comment>
<accession>B8HMG8</accession>
<evidence type="ECO:0000256" key="9">
    <source>
        <dbReference type="ARBA" id="ARBA00038276"/>
    </source>
</evidence>
<evidence type="ECO:0000256" key="1">
    <source>
        <dbReference type="ARBA" id="ARBA00001946"/>
    </source>
</evidence>
<evidence type="ECO:0000259" key="10">
    <source>
        <dbReference type="Pfam" id="PF01909"/>
    </source>
</evidence>
<feature type="domain" description="Polymerase nucleotidyl transferase" evidence="10">
    <location>
        <begin position="30"/>
        <end position="99"/>
    </location>
</feature>
<protein>
    <submittedName>
        <fullName evidence="11">DNA polymerase beta domain protein region</fullName>
    </submittedName>
</protein>
<dbReference type="GO" id="GO:0046872">
    <property type="term" value="F:metal ion binding"/>
    <property type="evidence" value="ECO:0007669"/>
    <property type="project" value="UniProtKB-KW"/>
</dbReference>
<gene>
    <name evidence="11" type="ordered locus">Cyan7425_1203</name>
</gene>
<dbReference type="CDD" id="cd05403">
    <property type="entry name" value="NT_KNTase_like"/>
    <property type="match status" value="1"/>
</dbReference>
<comment type="similarity">
    <text evidence="9">Belongs to the MntA antitoxin family.</text>
</comment>
<dbReference type="KEGG" id="cyn:Cyan7425_1203"/>